<feature type="transmembrane region" description="Helical" evidence="1">
    <location>
        <begin position="9"/>
        <end position="27"/>
    </location>
</feature>
<keyword evidence="1" id="KW-0472">Membrane</keyword>
<keyword evidence="1" id="KW-0812">Transmembrane</keyword>
<accession>A0A168JZH7</accession>
<evidence type="ECO:0000313" key="3">
    <source>
        <dbReference type="Proteomes" id="UP000076967"/>
    </source>
</evidence>
<organism evidence="2 3">
    <name type="scientific">Paenibacillus glacialis</name>
    <dbReference type="NCBI Taxonomy" id="494026"/>
    <lineage>
        <taxon>Bacteria</taxon>
        <taxon>Bacillati</taxon>
        <taxon>Bacillota</taxon>
        <taxon>Bacilli</taxon>
        <taxon>Bacillales</taxon>
        <taxon>Paenibacillaceae</taxon>
        <taxon>Paenibacillus</taxon>
    </lineage>
</organism>
<name>A0A168JZH7_9BACL</name>
<keyword evidence="1" id="KW-1133">Transmembrane helix</keyword>
<proteinExistence type="predicted"/>
<dbReference type="AlphaFoldDB" id="A0A168JZH7"/>
<evidence type="ECO:0000256" key="1">
    <source>
        <dbReference type="SAM" id="Phobius"/>
    </source>
</evidence>
<feature type="transmembrane region" description="Helical" evidence="1">
    <location>
        <begin position="33"/>
        <end position="52"/>
    </location>
</feature>
<evidence type="ECO:0000313" key="2">
    <source>
        <dbReference type="EMBL" id="OAB41314.1"/>
    </source>
</evidence>
<dbReference type="EMBL" id="LVJH01000029">
    <property type="protein sequence ID" value="OAB41314.1"/>
    <property type="molecule type" value="Genomic_DNA"/>
</dbReference>
<dbReference type="STRING" id="494026.PGLA_16020"/>
<keyword evidence="3" id="KW-1185">Reference proteome</keyword>
<protein>
    <recommendedName>
        <fullName evidence="4">Permease</fullName>
    </recommendedName>
</protein>
<reference evidence="2 3" key="1">
    <citation type="submission" date="2016-03" db="EMBL/GenBank/DDBJ databases">
        <title>Draft genome sequence of Paenibacillus glacialis DSM 22343.</title>
        <authorList>
            <person name="Shin S.-K."/>
            <person name="Yi H."/>
        </authorList>
    </citation>
    <scope>NUCLEOTIDE SEQUENCE [LARGE SCALE GENOMIC DNA]</scope>
    <source>
        <strain evidence="2 3">DSM 22343</strain>
    </source>
</reference>
<dbReference type="Proteomes" id="UP000076967">
    <property type="component" value="Unassembled WGS sequence"/>
</dbReference>
<gene>
    <name evidence="2" type="ORF">PGLA_16020</name>
</gene>
<evidence type="ECO:0008006" key="4">
    <source>
        <dbReference type="Google" id="ProtNLM"/>
    </source>
</evidence>
<sequence>MIDMHWKKYIILATIFIPLGVISFLLLPLGERYAVMVVPLLFWLSYYTWIGAEKKRDKDSR</sequence>
<comment type="caution">
    <text evidence="2">The sequence shown here is derived from an EMBL/GenBank/DDBJ whole genome shotgun (WGS) entry which is preliminary data.</text>
</comment>